<feature type="chain" id="PRO_5040277562" evidence="8">
    <location>
        <begin position="17"/>
        <end position="405"/>
    </location>
</feature>
<gene>
    <name evidence="10" type="ORF">Slin15195_G075170</name>
</gene>
<keyword evidence="8" id="KW-0732">Signal</keyword>
<dbReference type="GO" id="GO:0046872">
    <property type="term" value="F:metal ion binding"/>
    <property type="evidence" value="ECO:0007669"/>
    <property type="project" value="UniProtKB-KW"/>
</dbReference>
<comment type="cofactor">
    <cofactor evidence="1">
        <name>heme b</name>
        <dbReference type="ChEBI" id="CHEBI:60344"/>
    </cofactor>
</comment>
<feature type="domain" description="Heme haloperoxidase family profile" evidence="9">
    <location>
        <begin position="88"/>
        <end position="315"/>
    </location>
</feature>
<evidence type="ECO:0000256" key="7">
    <source>
        <dbReference type="ARBA" id="ARBA00025795"/>
    </source>
</evidence>
<organism evidence="10 11">
    <name type="scientific">Septoria linicola</name>
    <dbReference type="NCBI Taxonomy" id="215465"/>
    <lineage>
        <taxon>Eukaryota</taxon>
        <taxon>Fungi</taxon>
        <taxon>Dikarya</taxon>
        <taxon>Ascomycota</taxon>
        <taxon>Pezizomycotina</taxon>
        <taxon>Dothideomycetes</taxon>
        <taxon>Dothideomycetidae</taxon>
        <taxon>Mycosphaerellales</taxon>
        <taxon>Mycosphaerellaceae</taxon>
        <taxon>Septoria</taxon>
    </lineage>
</organism>
<dbReference type="EMBL" id="CP099423">
    <property type="protein sequence ID" value="USW54198.1"/>
    <property type="molecule type" value="Genomic_DNA"/>
</dbReference>
<dbReference type="Proteomes" id="UP001056384">
    <property type="component" value="Chromosome 6"/>
</dbReference>
<accession>A0A9Q9EM94</accession>
<evidence type="ECO:0000256" key="4">
    <source>
        <dbReference type="ARBA" id="ARBA00022723"/>
    </source>
</evidence>
<dbReference type="PROSITE" id="PS51405">
    <property type="entry name" value="HEME_HALOPEROXIDASE"/>
    <property type="match status" value="1"/>
</dbReference>
<evidence type="ECO:0000256" key="8">
    <source>
        <dbReference type="SAM" id="SignalP"/>
    </source>
</evidence>
<dbReference type="Gene3D" id="1.10.489.10">
    <property type="entry name" value="Chloroperoxidase-like"/>
    <property type="match status" value="1"/>
</dbReference>
<keyword evidence="5" id="KW-0560">Oxidoreductase</keyword>
<sequence length="405" mass="43349">MKVVAAAVFLAEAVHAFPWVSRVPGVDSSMLVARQQPGTGPGSEATCPNNPNHVNAAPVTTKYPYNNALNGKKGNEKGGFRVPAVGDTAHRYIAPTARDIRGPCPGLNTAANHNFLARDGITTYAELVDAQQNVYNVGYDLANLLAFLGLQADGDLVTTKLSIGCDATGRTSFNRALTGSQPGLVGHNKFEGDTSLTRNDFFLGKGDNFRFNTTLFAKMTRSTGANYNLQGLAKYRKERYVESRRDNPNFFFGPLSLLLFGAASFLYELFPSGTRGYAPDFATISSFFVQEKLPDNWTNRVAPYSNRLVTEQIVAMYLLAPVQFGGNTAAGSFNGLPSNFGAIRNGTISPSITPAETSCLLYQLATGQVPSSLNGVVTPTVEALAFFAKNVAPSFGNLGCPNPLT</sequence>
<dbReference type="PANTHER" id="PTHR33577">
    <property type="entry name" value="STERIGMATOCYSTIN BIOSYNTHESIS PEROXIDASE STCC-RELATED"/>
    <property type="match status" value="1"/>
</dbReference>
<dbReference type="GO" id="GO:0004601">
    <property type="term" value="F:peroxidase activity"/>
    <property type="evidence" value="ECO:0007669"/>
    <property type="project" value="UniProtKB-KW"/>
</dbReference>
<name>A0A9Q9EM94_9PEZI</name>
<evidence type="ECO:0000313" key="11">
    <source>
        <dbReference type="Proteomes" id="UP001056384"/>
    </source>
</evidence>
<keyword evidence="3" id="KW-0349">Heme</keyword>
<evidence type="ECO:0000256" key="3">
    <source>
        <dbReference type="ARBA" id="ARBA00022617"/>
    </source>
</evidence>
<dbReference type="OrthoDB" id="407298at2759"/>
<evidence type="ECO:0000256" key="5">
    <source>
        <dbReference type="ARBA" id="ARBA00023002"/>
    </source>
</evidence>
<keyword evidence="2" id="KW-0575">Peroxidase</keyword>
<dbReference type="Pfam" id="PF01328">
    <property type="entry name" value="Peroxidase_2"/>
    <property type="match status" value="1"/>
</dbReference>
<feature type="signal peptide" evidence="8">
    <location>
        <begin position="1"/>
        <end position="16"/>
    </location>
</feature>
<evidence type="ECO:0000259" key="9">
    <source>
        <dbReference type="PROSITE" id="PS51405"/>
    </source>
</evidence>
<dbReference type="InterPro" id="IPR000028">
    <property type="entry name" value="Chloroperoxidase"/>
</dbReference>
<dbReference type="AlphaFoldDB" id="A0A9Q9EM94"/>
<evidence type="ECO:0000256" key="6">
    <source>
        <dbReference type="ARBA" id="ARBA00023004"/>
    </source>
</evidence>
<evidence type="ECO:0000313" key="10">
    <source>
        <dbReference type="EMBL" id="USW54198.1"/>
    </source>
</evidence>
<keyword evidence="4" id="KW-0479">Metal-binding</keyword>
<proteinExistence type="inferred from homology"/>
<protein>
    <submittedName>
        <fullName evidence="10">Chloroperoxidase</fullName>
    </submittedName>
</protein>
<dbReference type="PANTHER" id="PTHR33577:SF15">
    <property type="entry name" value="HEME HALOPEROXIDASE FAMILY PROFILE DOMAIN-CONTAINING PROTEIN"/>
    <property type="match status" value="1"/>
</dbReference>
<reference evidence="10" key="1">
    <citation type="submission" date="2022-06" db="EMBL/GenBank/DDBJ databases">
        <title>Complete genome sequences of two strains of the flax pathogen Septoria linicola.</title>
        <authorList>
            <person name="Lapalu N."/>
            <person name="Simon A."/>
            <person name="Demenou B."/>
            <person name="Paumier D."/>
            <person name="Guillot M.-P."/>
            <person name="Gout L."/>
            <person name="Valade R."/>
        </authorList>
    </citation>
    <scope>NUCLEOTIDE SEQUENCE</scope>
    <source>
        <strain evidence="10">SE15195</strain>
    </source>
</reference>
<evidence type="ECO:0000256" key="2">
    <source>
        <dbReference type="ARBA" id="ARBA00022559"/>
    </source>
</evidence>
<comment type="similarity">
    <text evidence="7">Belongs to the chloroperoxidase family.</text>
</comment>
<dbReference type="SUPFAM" id="SSF47571">
    <property type="entry name" value="Cloroperoxidase"/>
    <property type="match status" value="1"/>
</dbReference>
<keyword evidence="11" id="KW-1185">Reference proteome</keyword>
<dbReference type="InterPro" id="IPR036851">
    <property type="entry name" value="Chloroperoxidase-like_sf"/>
</dbReference>
<evidence type="ECO:0000256" key="1">
    <source>
        <dbReference type="ARBA" id="ARBA00001970"/>
    </source>
</evidence>
<keyword evidence="6" id="KW-0408">Iron</keyword>